<keyword evidence="5" id="KW-0732">Signal</keyword>
<evidence type="ECO:0000256" key="4">
    <source>
        <dbReference type="ARBA" id="ARBA00022525"/>
    </source>
</evidence>
<gene>
    <name evidence="8" type="ORF">LEA_00970</name>
</gene>
<proteinExistence type="predicted"/>
<evidence type="ECO:0000256" key="7">
    <source>
        <dbReference type="ARBA" id="ARBA00023237"/>
    </source>
</evidence>
<evidence type="ECO:0000256" key="5">
    <source>
        <dbReference type="ARBA" id="ARBA00022729"/>
    </source>
</evidence>
<organism evidence="8">
    <name type="scientific">human gut metagenome</name>
    <dbReference type="NCBI Taxonomy" id="408170"/>
    <lineage>
        <taxon>unclassified sequences</taxon>
        <taxon>metagenomes</taxon>
        <taxon>organismal metagenomes</taxon>
    </lineage>
</organism>
<evidence type="ECO:0000256" key="1">
    <source>
        <dbReference type="ARBA" id="ARBA00004196"/>
    </source>
</evidence>
<sequence length="603" mass="62567">SGTLTLTGTSSNALWLEFGKSGSSGGGVYATESATVKINDNVNISRCRAGNTGCANRQNWNLSYGSVTDSDNGGALFIGKKLEIKSTNGSVNIYDNCASNGGAIYLTEKADLYIDANTNRNSNVYMNIFDNVAKHNGGAISTRGSISALKYVNLFRNLAQGEDNYAGNGGGIYKTNGTYSNVVTEIQDIKLTYNKAKSYGGAIYNEGNVTSGNTIAINGSSAVKGSAVYNTGTLNVSVLNAYDNGGSLTLNRVTETTNGSSNYKQHVEASYNGNTTVTTEGTVYNDGGSMSLSGTGKIQNNVASNNGSAIFNNGTITNLNCIISGNSGCQSVVYNNQYKSITSSVNDSNVLSITDNMGVNFWNYGTVSINGNGADKTNFTVKNGSLYGEILNGVSSNTDAMGIFNITNANVDIGSTSSSLIAINNARGHFTITNCKGNVTSGNSVTVHNQKQSEFTYEGGGNTTFTNATTDGTIIRNDNKASVGAGAILQATGGKTLAYGIYNDSGATLTMATKIVGQVSGNGTNTGVVNTGIYNIGTIGQYAGTIVASDCGIDNKKTVNMCGGTMSSCTIGLLNGNEDASSNNNNLVEVEKLTTTFSETKML</sequence>
<name>K1UFF1_9ZZZZ</name>
<dbReference type="GO" id="GO:0005576">
    <property type="term" value="C:extracellular region"/>
    <property type="evidence" value="ECO:0007669"/>
    <property type="project" value="UniProtKB-SubCell"/>
</dbReference>
<dbReference type="GO" id="GO:0009279">
    <property type="term" value="C:cell outer membrane"/>
    <property type="evidence" value="ECO:0007669"/>
    <property type="project" value="UniProtKB-SubCell"/>
</dbReference>
<dbReference type="AlphaFoldDB" id="K1UFF1"/>
<feature type="non-terminal residue" evidence="8">
    <location>
        <position position="1"/>
    </location>
</feature>
<keyword evidence="4" id="KW-0964">Secreted</keyword>
<dbReference type="InterPro" id="IPR003368">
    <property type="entry name" value="POMP_repeat"/>
</dbReference>
<protein>
    <submittedName>
        <fullName evidence="8">Uncharacterized protein</fullName>
    </submittedName>
</protein>
<accession>K1UFF1</accession>
<dbReference type="NCBIfam" id="TIGR01376">
    <property type="entry name" value="POMP_repeat"/>
    <property type="match status" value="1"/>
</dbReference>
<evidence type="ECO:0000256" key="3">
    <source>
        <dbReference type="ARBA" id="ARBA00004613"/>
    </source>
</evidence>
<keyword evidence="6" id="KW-0472">Membrane</keyword>
<evidence type="ECO:0000256" key="2">
    <source>
        <dbReference type="ARBA" id="ARBA00004442"/>
    </source>
</evidence>
<comment type="subcellular location">
    <subcellularLocation>
        <location evidence="1">Cell envelope</location>
    </subcellularLocation>
    <subcellularLocation>
        <location evidence="2">Cell outer membrane</location>
    </subcellularLocation>
    <subcellularLocation>
        <location evidence="3">Secreted</location>
    </subcellularLocation>
</comment>
<evidence type="ECO:0000313" key="8">
    <source>
        <dbReference type="EMBL" id="EKC80833.1"/>
    </source>
</evidence>
<comment type="caution">
    <text evidence="8">The sequence shown here is derived from an EMBL/GenBank/DDBJ whole genome shotgun (WGS) entry which is preliminary data.</text>
</comment>
<evidence type="ECO:0000256" key="6">
    <source>
        <dbReference type="ARBA" id="ARBA00023136"/>
    </source>
</evidence>
<keyword evidence="7" id="KW-0998">Cell outer membrane</keyword>
<dbReference type="EMBL" id="AJWY01000690">
    <property type="protein sequence ID" value="EKC80833.1"/>
    <property type="molecule type" value="Genomic_DNA"/>
</dbReference>
<reference evidence="8" key="1">
    <citation type="journal article" date="2013" name="Environ. Microbiol.">
        <title>Microbiota from the distal guts of lean and obese adolescents exhibit partial functional redundancy besides clear differences in community structure.</title>
        <authorList>
            <person name="Ferrer M."/>
            <person name="Ruiz A."/>
            <person name="Lanza F."/>
            <person name="Haange S.B."/>
            <person name="Oberbach A."/>
            <person name="Till H."/>
            <person name="Bargiela R."/>
            <person name="Campoy C."/>
            <person name="Segura M.T."/>
            <person name="Richter M."/>
            <person name="von Bergen M."/>
            <person name="Seifert J."/>
            <person name="Suarez A."/>
        </authorList>
    </citation>
    <scope>NUCLEOTIDE SEQUENCE</scope>
</reference>